<name>A0ABM9M6C7_9MYCO</name>
<dbReference type="RefSeq" id="WP_308480021.1">
    <property type="nucleotide sequence ID" value="NZ_OY726397.1"/>
</dbReference>
<organism evidence="2 3">
    <name type="scientific">[Mycobacterium] burgundiense</name>
    <dbReference type="NCBI Taxonomy" id="3064286"/>
    <lineage>
        <taxon>Bacteria</taxon>
        <taxon>Bacillati</taxon>
        <taxon>Actinomycetota</taxon>
        <taxon>Actinomycetes</taxon>
        <taxon>Mycobacteriales</taxon>
        <taxon>Mycobacteriaceae</taxon>
        <taxon>Mycolicibacterium</taxon>
    </lineage>
</organism>
<evidence type="ECO:0000313" key="3">
    <source>
        <dbReference type="Proteomes" id="UP001190465"/>
    </source>
</evidence>
<dbReference type="InterPro" id="IPR003399">
    <property type="entry name" value="Mce/MlaD"/>
</dbReference>
<accession>A0ABM9M6C7</accession>
<dbReference type="PANTHER" id="PTHR33371">
    <property type="entry name" value="INTERMEMBRANE PHOSPHOLIPID TRANSPORT SYSTEM BINDING PROTEIN MLAD-RELATED"/>
    <property type="match status" value="1"/>
</dbReference>
<dbReference type="Pfam" id="PF02470">
    <property type="entry name" value="MlaD"/>
    <property type="match status" value="1"/>
</dbReference>
<feature type="domain" description="Mce/MlaD" evidence="1">
    <location>
        <begin position="40"/>
        <end position="114"/>
    </location>
</feature>
<dbReference type="PANTHER" id="PTHR33371:SF4">
    <property type="entry name" value="INTERMEMBRANE PHOSPHOLIPID TRANSPORT SYSTEM BINDING PROTEIN MLAD"/>
    <property type="match status" value="1"/>
</dbReference>
<dbReference type="InterPro" id="IPR052336">
    <property type="entry name" value="MlaD_Phospholipid_Transporter"/>
</dbReference>
<dbReference type="EMBL" id="OY726397">
    <property type="protein sequence ID" value="CAJ1510722.1"/>
    <property type="molecule type" value="Genomic_DNA"/>
</dbReference>
<dbReference type="NCBIfam" id="TIGR00996">
    <property type="entry name" value="Mtu_fam_mce"/>
    <property type="match status" value="1"/>
</dbReference>
<gene>
    <name evidence="2" type="ORF">MU0053_004753</name>
</gene>
<evidence type="ECO:0000313" key="2">
    <source>
        <dbReference type="EMBL" id="CAJ1510722.1"/>
    </source>
</evidence>
<sequence>MRRPDTRHGPSRATAKVIAILAMAMIASGCSGGPISRDRGMTVTAQFDNASGLYEGNAVAILGMPVGKVTKIQPKGQYVEVTMRINDGVQIPADAHAVTVSTSILTDRHIEFTPVYRGGPTLADNDTLSLARTRTPVEFDRVLAMVDELAVKMQGDGQGSGPIADLVAVSAAMTSGNGPKIRSALSELSTALELSDERGAPTADALTTIVTSLESLSRAATENDQTIREFGTAIRQLSATVADEELGTGSAGAQVNQVLTGTAELLEANRETLKSATSNTELVTRAIADYRRELAEVLDLAPMVLDNVYNMIDHEKDAIRAHPTLDKVELNGQATKELCNLLGLKQLGCATGTIADFGPDFGVTSMLEGLAGLGS</sequence>
<protein>
    <submittedName>
        <fullName evidence="2">MCE family protein</fullName>
    </submittedName>
</protein>
<keyword evidence="3" id="KW-1185">Reference proteome</keyword>
<dbReference type="Proteomes" id="UP001190465">
    <property type="component" value="Chromosome"/>
</dbReference>
<proteinExistence type="predicted"/>
<reference evidence="2 3" key="1">
    <citation type="submission" date="2023-08" db="EMBL/GenBank/DDBJ databases">
        <authorList>
            <person name="Folkvardsen B D."/>
            <person name="Norman A."/>
        </authorList>
    </citation>
    <scope>NUCLEOTIDE SEQUENCE [LARGE SCALE GENOMIC DNA]</scope>
    <source>
        <strain evidence="2 3">Mu0053</strain>
    </source>
</reference>
<evidence type="ECO:0000259" key="1">
    <source>
        <dbReference type="Pfam" id="PF02470"/>
    </source>
</evidence>
<dbReference type="InterPro" id="IPR005693">
    <property type="entry name" value="Mce"/>
</dbReference>
<dbReference type="PROSITE" id="PS51257">
    <property type="entry name" value="PROKAR_LIPOPROTEIN"/>
    <property type="match status" value="1"/>
</dbReference>